<dbReference type="InterPro" id="IPR004827">
    <property type="entry name" value="bZIP"/>
</dbReference>
<evidence type="ECO:0000256" key="5">
    <source>
        <dbReference type="ARBA" id="ARBA00023242"/>
    </source>
</evidence>
<dbReference type="Proteomes" id="UP000729402">
    <property type="component" value="Unassembled WGS sequence"/>
</dbReference>
<evidence type="ECO:0000256" key="6">
    <source>
        <dbReference type="SAM" id="MobiDB-lite"/>
    </source>
</evidence>
<dbReference type="PANTHER" id="PTHR45764">
    <property type="entry name" value="BZIP TRANSCRIPTION FACTOR 44"/>
    <property type="match status" value="1"/>
</dbReference>
<dbReference type="GO" id="GO:0045893">
    <property type="term" value="P:positive regulation of DNA-templated transcription"/>
    <property type="evidence" value="ECO:0007669"/>
    <property type="project" value="TreeGrafter"/>
</dbReference>
<dbReference type="PROSITE" id="PS50217">
    <property type="entry name" value="BZIP"/>
    <property type="match status" value="1"/>
</dbReference>
<reference evidence="8" key="1">
    <citation type="journal article" date="2021" name="bioRxiv">
        <title>Whole Genome Assembly and Annotation of Northern Wild Rice, Zizania palustris L., Supports a Whole Genome Duplication in the Zizania Genus.</title>
        <authorList>
            <person name="Haas M."/>
            <person name="Kono T."/>
            <person name="Macchietto M."/>
            <person name="Millas R."/>
            <person name="McGilp L."/>
            <person name="Shao M."/>
            <person name="Duquette J."/>
            <person name="Hirsch C.N."/>
            <person name="Kimball J."/>
        </authorList>
    </citation>
    <scope>NUCLEOTIDE SEQUENCE</scope>
    <source>
        <tissue evidence="8">Fresh leaf tissue</tissue>
    </source>
</reference>
<dbReference type="GO" id="GO:0003700">
    <property type="term" value="F:DNA-binding transcription factor activity"/>
    <property type="evidence" value="ECO:0007669"/>
    <property type="project" value="InterPro"/>
</dbReference>
<name>A0A8J5S321_ZIZPA</name>
<keyword evidence="9" id="KW-1185">Reference proteome</keyword>
<keyword evidence="5" id="KW-0539">Nucleus</keyword>
<evidence type="ECO:0000259" key="7">
    <source>
        <dbReference type="PROSITE" id="PS50217"/>
    </source>
</evidence>
<dbReference type="FunFam" id="1.20.5.170:FF:000020">
    <property type="entry name" value="BZIP transcription factor"/>
    <property type="match status" value="1"/>
</dbReference>
<keyword evidence="3" id="KW-0238">DNA-binding</keyword>
<evidence type="ECO:0000256" key="2">
    <source>
        <dbReference type="ARBA" id="ARBA00023015"/>
    </source>
</evidence>
<dbReference type="AlphaFoldDB" id="A0A8J5S321"/>
<evidence type="ECO:0000313" key="9">
    <source>
        <dbReference type="Proteomes" id="UP000729402"/>
    </source>
</evidence>
<dbReference type="SMART" id="SM00338">
    <property type="entry name" value="BRLZ"/>
    <property type="match status" value="1"/>
</dbReference>
<evidence type="ECO:0000256" key="3">
    <source>
        <dbReference type="ARBA" id="ARBA00023125"/>
    </source>
</evidence>
<dbReference type="GO" id="GO:0000976">
    <property type="term" value="F:transcription cis-regulatory region binding"/>
    <property type="evidence" value="ECO:0007669"/>
    <property type="project" value="TreeGrafter"/>
</dbReference>
<comment type="subcellular location">
    <subcellularLocation>
        <location evidence="1">Nucleus</location>
    </subcellularLocation>
</comment>
<dbReference type="Pfam" id="PF00170">
    <property type="entry name" value="bZIP_1"/>
    <property type="match status" value="1"/>
</dbReference>
<reference evidence="8" key="2">
    <citation type="submission" date="2021-02" db="EMBL/GenBank/DDBJ databases">
        <authorList>
            <person name="Kimball J.A."/>
            <person name="Haas M.W."/>
            <person name="Macchietto M."/>
            <person name="Kono T."/>
            <person name="Duquette J."/>
            <person name="Shao M."/>
        </authorList>
    </citation>
    <scope>NUCLEOTIDE SEQUENCE</scope>
    <source>
        <tissue evidence="8">Fresh leaf tissue</tissue>
    </source>
</reference>
<keyword evidence="2" id="KW-0805">Transcription regulation</keyword>
<organism evidence="8 9">
    <name type="scientific">Zizania palustris</name>
    <name type="common">Northern wild rice</name>
    <dbReference type="NCBI Taxonomy" id="103762"/>
    <lineage>
        <taxon>Eukaryota</taxon>
        <taxon>Viridiplantae</taxon>
        <taxon>Streptophyta</taxon>
        <taxon>Embryophyta</taxon>
        <taxon>Tracheophyta</taxon>
        <taxon>Spermatophyta</taxon>
        <taxon>Magnoliopsida</taxon>
        <taxon>Liliopsida</taxon>
        <taxon>Poales</taxon>
        <taxon>Poaceae</taxon>
        <taxon>BOP clade</taxon>
        <taxon>Oryzoideae</taxon>
        <taxon>Oryzeae</taxon>
        <taxon>Zizaniinae</taxon>
        <taxon>Zizania</taxon>
    </lineage>
</organism>
<evidence type="ECO:0000256" key="4">
    <source>
        <dbReference type="ARBA" id="ARBA00023163"/>
    </source>
</evidence>
<feature type="region of interest" description="Disordered" evidence="6">
    <location>
        <begin position="1"/>
        <end position="49"/>
    </location>
</feature>
<evidence type="ECO:0000256" key="1">
    <source>
        <dbReference type="ARBA" id="ARBA00004123"/>
    </source>
</evidence>
<comment type="caution">
    <text evidence="8">The sequence shown here is derived from an EMBL/GenBank/DDBJ whole genome shotgun (WGS) entry which is preliminary data.</text>
</comment>
<dbReference type="EMBL" id="JAAALK010000284">
    <property type="protein sequence ID" value="KAG8067046.1"/>
    <property type="molecule type" value="Genomic_DNA"/>
</dbReference>
<keyword evidence="4" id="KW-0804">Transcription</keyword>
<proteinExistence type="predicted"/>
<dbReference type="OrthoDB" id="551672at2759"/>
<evidence type="ECO:0000313" key="8">
    <source>
        <dbReference type="EMBL" id="KAG8067046.1"/>
    </source>
</evidence>
<sequence length="153" mass="16565">MSSSSPSRRSSSPESITDSGSGYAADERKRKRMLSNRESARRSRARKQQRLEELIAEAARLQAENARAEAQIGSYARELGKVDGENAVLRARHAELAGRLQALGGVLEILQVAGAPVDIPEIPDPLLRPWQPPFSAQPIAATATGAMGDIFQF</sequence>
<protein>
    <recommendedName>
        <fullName evidence="7">BZIP domain-containing protein</fullName>
    </recommendedName>
</protein>
<feature type="domain" description="BZIP" evidence="7">
    <location>
        <begin position="26"/>
        <end position="89"/>
    </location>
</feature>
<gene>
    <name evidence="8" type="ORF">GUJ93_ZPchr0005g14235</name>
</gene>
<dbReference type="PROSITE" id="PS00036">
    <property type="entry name" value="BZIP_BASIC"/>
    <property type="match status" value="1"/>
</dbReference>
<feature type="compositionally biased region" description="Low complexity" evidence="6">
    <location>
        <begin position="1"/>
        <end position="15"/>
    </location>
</feature>
<dbReference type="GO" id="GO:0005634">
    <property type="term" value="C:nucleus"/>
    <property type="evidence" value="ECO:0007669"/>
    <property type="project" value="UniProtKB-SubCell"/>
</dbReference>
<accession>A0A8J5S321</accession>
<dbReference type="PANTHER" id="PTHR45764:SF50">
    <property type="entry name" value="BZIP TRANSCRIPTION FACTOR"/>
    <property type="match status" value="1"/>
</dbReference>